<sequence>MSKRIAYVGLSTPVGYDYKNMASRTKVDTSTSPNPILDSPFGLFLLFDEIWFLTRSLCPQNLRYAPFVKFLDEINQIPFVNQVEIEQMYKEIREKENSMYEQGIYDRRENFDKVIKRVAAGREYGIDNHTHRLQIGDVSLGGNPTVNNLLFDMEVINRLNNPNVELVTNSFTQTWFEGTEMTHFEIEMAEALVIDNIPNYLTLKGPYHPCVEAARENNYLKDFRKWISKRPLHTDRNELLDIKNEVEEAIRKAQDEVFLKHFEPKHHYKSVGKAILGDTIGTFIPGVSAVSTAVEETIKFVNNKDRRWQAFIVSLRNN</sequence>
<gene>
    <name evidence="1" type="ORF">CN307_27965</name>
</gene>
<dbReference type="Proteomes" id="UP000220032">
    <property type="component" value="Unassembled WGS sequence"/>
</dbReference>
<proteinExistence type="predicted"/>
<reference evidence="1 2" key="1">
    <citation type="submission" date="2017-09" db="EMBL/GenBank/DDBJ databases">
        <title>Large-scale bioinformatics analysis of Bacillus genomes uncovers conserved roles of natural products in bacterial physiology.</title>
        <authorList>
            <consortium name="Agbiome Team Llc"/>
            <person name="Bleich R.M."/>
            <person name="Grubbs K.J."/>
            <person name="Santa Maria K.C."/>
            <person name="Allen S.E."/>
            <person name="Farag S."/>
            <person name="Shank E.A."/>
            <person name="Bowers A."/>
        </authorList>
    </citation>
    <scope>NUCLEOTIDE SEQUENCE [LARGE SCALE GENOMIC DNA]</scope>
    <source>
        <strain evidence="1 2">AFS022681</strain>
    </source>
</reference>
<name>A0A2A8ZUX3_BACCE</name>
<evidence type="ECO:0000313" key="2">
    <source>
        <dbReference type="Proteomes" id="UP000220032"/>
    </source>
</evidence>
<dbReference type="EMBL" id="NTRR01000063">
    <property type="protein sequence ID" value="PFE08589.1"/>
    <property type="molecule type" value="Genomic_DNA"/>
</dbReference>
<protein>
    <submittedName>
        <fullName evidence="1">Uncharacterized protein</fullName>
    </submittedName>
</protein>
<organism evidence="1 2">
    <name type="scientific">Bacillus cereus</name>
    <dbReference type="NCBI Taxonomy" id="1396"/>
    <lineage>
        <taxon>Bacteria</taxon>
        <taxon>Bacillati</taxon>
        <taxon>Bacillota</taxon>
        <taxon>Bacilli</taxon>
        <taxon>Bacillales</taxon>
        <taxon>Bacillaceae</taxon>
        <taxon>Bacillus</taxon>
        <taxon>Bacillus cereus group</taxon>
    </lineage>
</organism>
<dbReference type="RefSeq" id="WP_098343818.1">
    <property type="nucleotide sequence ID" value="NZ_NTRR01000063.1"/>
</dbReference>
<accession>A0A2A8ZUX3</accession>
<evidence type="ECO:0000313" key="1">
    <source>
        <dbReference type="EMBL" id="PFE08589.1"/>
    </source>
</evidence>
<comment type="caution">
    <text evidence="1">The sequence shown here is derived from an EMBL/GenBank/DDBJ whole genome shotgun (WGS) entry which is preliminary data.</text>
</comment>
<dbReference type="AlphaFoldDB" id="A0A2A8ZUX3"/>